<organism evidence="3 4">
    <name type="scientific">Clostridium chauvoei</name>
    <dbReference type="NCBI Taxonomy" id="46867"/>
    <lineage>
        <taxon>Bacteria</taxon>
        <taxon>Bacillati</taxon>
        <taxon>Bacillota</taxon>
        <taxon>Clostridia</taxon>
        <taxon>Eubacteriales</taxon>
        <taxon>Clostridiaceae</taxon>
        <taxon>Clostridium</taxon>
    </lineage>
</organism>
<keyword evidence="1" id="KW-0472">Membrane</keyword>
<keyword evidence="3" id="KW-0808">Transferase</keyword>
<dbReference type="PANTHER" id="PTHR37312">
    <property type="entry name" value="MEMBRANE-BOUND ACYLTRANSFERASE YKRP-RELATED"/>
    <property type="match status" value="1"/>
</dbReference>
<dbReference type="AlphaFoldDB" id="A0ABD4RFZ2"/>
<evidence type="ECO:0000313" key="3">
    <source>
        <dbReference type="EMBL" id="MBX7289859.1"/>
    </source>
</evidence>
<accession>A0ABD4RFZ2</accession>
<keyword evidence="1" id="KW-1133">Transmembrane helix</keyword>
<feature type="transmembrane region" description="Helical" evidence="1">
    <location>
        <begin position="263"/>
        <end position="282"/>
    </location>
</feature>
<dbReference type="GeneID" id="66300908"/>
<name>A0ABD4RFZ2_9CLOT</name>
<evidence type="ECO:0000256" key="1">
    <source>
        <dbReference type="SAM" id="Phobius"/>
    </source>
</evidence>
<comment type="caution">
    <text evidence="3">The sequence shown here is derived from an EMBL/GenBank/DDBJ whole genome shotgun (WGS) entry which is preliminary data.</text>
</comment>
<dbReference type="RefSeq" id="WP_021874897.1">
    <property type="nucleotide sequence ID" value="NZ_CP018624.1"/>
</dbReference>
<reference evidence="3 4" key="1">
    <citation type="submission" date="2021-08" db="EMBL/GenBank/DDBJ databases">
        <title>Genome sequence analysis of Clostridium chauvoei strains of European origin and evaluation of typing options for outbreak investigations.</title>
        <authorList>
            <person name="Abdel-Glil M."/>
            <person name="Thomas P."/>
            <person name="Seyboldt C."/>
        </authorList>
    </citation>
    <scope>NUCLEOTIDE SEQUENCE [LARGE SCALE GENOMIC DNA]</scope>
    <source>
        <strain evidence="3 4">S0260-09</strain>
    </source>
</reference>
<feature type="transmembrane region" description="Helical" evidence="1">
    <location>
        <begin position="203"/>
        <end position="221"/>
    </location>
</feature>
<sequence length="345" mass="39597">MSKRIKWIDMVKGVGMILVMFAHTPLPEPIRKYIYAFHMPLFFFISGYLLNISKYDSFKKFFKSKFKSLLIPYFIFSTTNYLFGAIVFNEFAGQNLNSAMQPLLGMFVGIRGTKWTLCNGTLWFVLALFIAEIVFYFTVKLFKNNNRDIIISIIICGVISYLYNLFVGESLLWSMDAAITAIVFLGLGYLTKKTKLITKISKFPIIIILLIINLLAGSINTNIDISNGKYGSFILFYIAAISGIFATIIIIKNLPNSKFISFIGKNSFVYLAIHQYVIFGFLKRNMSSAVFESQFILDKLMVSFYFVIIACIVILPIVKIINRWLPFILGRKKQNKKNNFDFILE</sequence>
<feature type="transmembrane region" description="Helical" evidence="1">
    <location>
        <begin position="233"/>
        <end position="251"/>
    </location>
</feature>
<evidence type="ECO:0000259" key="2">
    <source>
        <dbReference type="Pfam" id="PF01757"/>
    </source>
</evidence>
<keyword evidence="3" id="KW-0012">Acyltransferase</keyword>
<feature type="transmembrane region" description="Helical" evidence="1">
    <location>
        <begin position="149"/>
        <end position="166"/>
    </location>
</feature>
<feature type="transmembrane region" description="Helical" evidence="1">
    <location>
        <begin position="70"/>
        <end position="88"/>
    </location>
</feature>
<feature type="transmembrane region" description="Helical" evidence="1">
    <location>
        <begin position="32"/>
        <end position="50"/>
    </location>
</feature>
<feature type="transmembrane region" description="Helical" evidence="1">
    <location>
        <begin position="302"/>
        <end position="322"/>
    </location>
</feature>
<feature type="transmembrane region" description="Helical" evidence="1">
    <location>
        <begin position="172"/>
        <end position="191"/>
    </location>
</feature>
<dbReference type="EMBL" id="JAIFTX010000003">
    <property type="protein sequence ID" value="MBX7289859.1"/>
    <property type="molecule type" value="Genomic_DNA"/>
</dbReference>
<evidence type="ECO:0000313" key="4">
    <source>
        <dbReference type="Proteomes" id="UP000775179"/>
    </source>
</evidence>
<keyword evidence="1" id="KW-0812">Transmembrane</keyword>
<dbReference type="GO" id="GO:0016746">
    <property type="term" value="F:acyltransferase activity"/>
    <property type="evidence" value="ECO:0007669"/>
    <property type="project" value="UniProtKB-KW"/>
</dbReference>
<dbReference type="Pfam" id="PF01757">
    <property type="entry name" value="Acyl_transf_3"/>
    <property type="match status" value="1"/>
</dbReference>
<feature type="transmembrane region" description="Helical" evidence="1">
    <location>
        <begin position="7"/>
        <end position="26"/>
    </location>
</feature>
<dbReference type="Proteomes" id="UP000775179">
    <property type="component" value="Unassembled WGS sequence"/>
</dbReference>
<dbReference type="InterPro" id="IPR052734">
    <property type="entry name" value="Nod_factor_acetyltransferase"/>
</dbReference>
<feature type="domain" description="Acyltransferase 3" evidence="2">
    <location>
        <begin position="5"/>
        <end position="317"/>
    </location>
</feature>
<dbReference type="InterPro" id="IPR002656">
    <property type="entry name" value="Acyl_transf_3_dom"/>
</dbReference>
<feature type="transmembrane region" description="Helical" evidence="1">
    <location>
        <begin position="122"/>
        <end position="142"/>
    </location>
</feature>
<dbReference type="PANTHER" id="PTHR37312:SF1">
    <property type="entry name" value="MEMBRANE-BOUND ACYLTRANSFERASE YKRP-RELATED"/>
    <property type="match status" value="1"/>
</dbReference>
<protein>
    <submittedName>
        <fullName evidence="3">Acyltransferase family protein</fullName>
    </submittedName>
</protein>
<proteinExistence type="predicted"/>
<gene>
    <name evidence="3" type="ORF">K4H94_02175</name>
</gene>